<comment type="caution">
    <text evidence="15">The sequence shown here is derived from an EMBL/GenBank/DDBJ whole genome shotgun (WGS) entry which is preliminary data.</text>
</comment>
<dbReference type="GO" id="GO:0031514">
    <property type="term" value="C:motile cilium"/>
    <property type="evidence" value="ECO:0007669"/>
    <property type="project" value="UniProtKB-SubCell"/>
</dbReference>
<dbReference type="PANTHER" id="PTHR13720:SF14">
    <property type="entry name" value="CILIA- AND FLAGELLA-ASSOCIATED PROTEIN 52"/>
    <property type="match status" value="1"/>
</dbReference>
<feature type="repeat" description="WD" evidence="13">
    <location>
        <begin position="370"/>
        <end position="411"/>
    </location>
</feature>
<keyword evidence="6" id="KW-0282">Flagellum</keyword>
<organism evidence="15 16">
    <name type="scientific">Rhynocoris fuscipes</name>
    <dbReference type="NCBI Taxonomy" id="488301"/>
    <lineage>
        <taxon>Eukaryota</taxon>
        <taxon>Metazoa</taxon>
        <taxon>Ecdysozoa</taxon>
        <taxon>Arthropoda</taxon>
        <taxon>Hexapoda</taxon>
        <taxon>Insecta</taxon>
        <taxon>Pterygota</taxon>
        <taxon>Neoptera</taxon>
        <taxon>Paraneoptera</taxon>
        <taxon>Hemiptera</taxon>
        <taxon>Heteroptera</taxon>
        <taxon>Panheteroptera</taxon>
        <taxon>Cimicomorpha</taxon>
        <taxon>Reduviidae</taxon>
        <taxon>Harpactorinae</taxon>
        <taxon>Harpactorini</taxon>
        <taxon>Rhynocoris</taxon>
    </lineage>
</organism>
<dbReference type="SUPFAM" id="SSF50978">
    <property type="entry name" value="WD40 repeat-like"/>
    <property type="match status" value="2"/>
</dbReference>
<dbReference type="FunFam" id="2.130.10.10:FF:000207">
    <property type="entry name" value="Cilia- and flagella-associated protein 52"/>
    <property type="match status" value="1"/>
</dbReference>
<keyword evidence="8" id="KW-0966">Cell projection</keyword>
<evidence type="ECO:0000313" key="16">
    <source>
        <dbReference type="Proteomes" id="UP001461498"/>
    </source>
</evidence>
<dbReference type="GO" id="GO:0005930">
    <property type="term" value="C:axoneme"/>
    <property type="evidence" value="ECO:0007669"/>
    <property type="project" value="UniProtKB-ARBA"/>
</dbReference>
<dbReference type="InterPro" id="IPR036322">
    <property type="entry name" value="WD40_repeat_dom_sf"/>
</dbReference>
<comment type="subunit">
    <text evidence="12">Microtubule inner protein component of sperm flagellar doublet microtubules. Interacts with BRCA2. Interacts with the CCT chaperonin complex. Interacts with HSP70. Interacts with AK8. Interacts with CFAP45. Interacts with DNAI1. Interacts with IQDC.</text>
</comment>
<evidence type="ECO:0000256" key="9">
    <source>
        <dbReference type="ARBA" id="ARBA00029456"/>
    </source>
</evidence>
<evidence type="ECO:0000256" key="13">
    <source>
        <dbReference type="PROSITE-ProRule" id="PRU00221"/>
    </source>
</evidence>
<evidence type="ECO:0000256" key="11">
    <source>
        <dbReference type="ARBA" id="ARBA00046056"/>
    </source>
</evidence>
<dbReference type="Proteomes" id="UP001461498">
    <property type="component" value="Unassembled WGS sequence"/>
</dbReference>
<feature type="region of interest" description="Disordered" evidence="14">
    <location>
        <begin position="665"/>
        <end position="752"/>
    </location>
</feature>
<dbReference type="PANTHER" id="PTHR13720">
    <property type="entry name" value="WD-40 REPEAT PROTEIN"/>
    <property type="match status" value="1"/>
</dbReference>
<protein>
    <recommendedName>
        <fullName evidence="10">Cilia- and flagella-associated protein 52</fullName>
    </recommendedName>
</protein>
<reference evidence="15 16" key="1">
    <citation type="submission" date="2022-12" db="EMBL/GenBank/DDBJ databases">
        <title>Chromosome-level genome assembly of true bugs.</title>
        <authorList>
            <person name="Ma L."/>
            <person name="Li H."/>
        </authorList>
    </citation>
    <scope>NUCLEOTIDE SEQUENCE [LARGE SCALE GENOMIC DNA]</scope>
    <source>
        <strain evidence="15">Lab_2022b</strain>
    </source>
</reference>
<name>A0AAW1CS85_9HEMI</name>
<evidence type="ECO:0000256" key="2">
    <source>
        <dbReference type="ARBA" id="ARBA00004496"/>
    </source>
</evidence>
<comment type="similarity">
    <text evidence="9">Belongs to the CFAP52 family.</text>
</comment>
<evidence type="ECO:0000256" key="10">
    <source>
        <dbReference type="ARBA" id="ARBA00029552"/>
    </source>
</evidence>
<comment type="function">
    <text evidence="11">Microtubule inner protein (MIP) part of the dynein-decorated doublet microtubules (DMTs) in cilia axoneme. Important for proper ciliary and flagellar beating. May act in cooperation with CFAP45 and axonemal dynein subunit DNAH11. May play a role in cell growth and/or survival.</text>
</comment>
<accession>A0AAW1CS85</accession>
<gene>
    <name evidence="15" type="ORF">O3M35_002056</name>
</gene>
<dbReference type="PROSITE" id="PS00678">
    <property type="entry name" value="WD_REPEATS_1"/>
    <property type="match status" value="1"/>
</dbReference>
<evidence type="ECO:0000256" key="5">
    <source>
        <dbReference type="ARBA" id="ARBA00022737"/>
    </source>
</evidence>
<sequence length="752" mass="82638">MPEDADIKDLELLSIIGFDGNAVKGLRVHPDGENILYPFGTKVAIQNIYSREHKYLEGHTNLISSVAISTSGKYVGSGQINHMGFQAAVMVWDYETLQCIFKHDSHKVRVENVQISVCENFIISLGGRDDANVVVFDFTTGDAICGTFSSNLNAGDAVTIGAMNTRNLCFVTGGVYTLKFWTLDPKNKSVLGEDVLMGKIRRKITCIEVEKFDEFVWCGTSTGDIMKVKTNLDKDNLQNSYPKSTPFLIGCFAKYPSNNKKKKTIEPELWVVGVRSIVLWKEGHMIVGSGDGTVDLVKQQPFVISKLEKSASHQLATPTAPLFVVLKSCHVGGFVTSMQILPSKTQLIVGTMSCEMHVVELDTFNTTLYATCHTQPIYSLAFPRDYSDVFATASKNDVRVWSVSRSKELLRISVPNFTCTTVIFSPNGKSILTGWNDGNIRAFTPQSGRLMFTMINAHNKGVTAIAMTSDCNKLVSGGVEGQVRIWEMRCQNRILLAVLKEHKGPVSSIDISPDDREAVSASSDGTCIIWDIVKCARLAILFSSSLFMCAKYHPNGYQLVTTGTNRQLGYWETFDGSLVREIEGSKSSALNSLDISQNGEYMVTGGNDQYVKLWRYKEGYVTHVGLGHGAAISSVKLSSDMKVLVSCSVDGAIFIWKTPIEKEEEKVVTTPPRISSPKREEKLEEISPEQTVQSENNAEEDRHNGTSKSSSKSSVQSRKSSAASSPKDAQSRKSSASKSPSECASKCTCPDE</sequence>
<keyword evidence="3" id="KW-0963">Cytoplasm</keyword>
<evidence type="ECO:0000256" key="3">
    <source>
        <dbReference type="ARBA" id="ARBA00022490"/>
    </source>
</evidence>
<dbReference type="InterPro" id="IPR050630">
    <property type="entry name" value="WD_repeat_EMAP"/>
</dbReference>
<comment type="subcellular location">
    <subcellularLocation>
        <location evidence="1">Cell projection</location>
        <location evidence="1">Cilium</location>
        <location evidence="1">Flagellum</location>
    </subcellularLocation>
    <subcellularLocation>
        <location evidence="2">Cytoplasm</location>
    </subcellularLocation>
</comment>
<evidence type="ECO:0000256" key="14">
    <source>
        <dbReference type="SAM" id="MobiDB-lite"/>
    </source>
</evidence>
<evidence type="ECO:0000256" key="8">
    <source>
        <dbReference type="ARBA" id="ARBA00023273"/>
    </source>
</evidence>
<dbReference type="AlphaFoldDB" id="A0AAW1CS85"/>
<evidence type="ECO:0000256" key="12">
    <source>
        <dbReference type="ARBA" id="ARBA00047117"/>
    </source>
</evidence>
<dbReference type="InterPro" id="IPR015943">
    <property type="entry name" value="WD40/YVTN_repeat-like_dom_sf"/>
</dbReference>
<dbReference type="PROSITE" id="PS50082">
    <property type="entry name" value="WD_REPEATS_2"/>
    <property type="match status" value="5"/>
</dbReference>
<dbReference type="CDD" id="cd00200">
    <property type="entry name" value="WD40"/>
    <property type="match status" value="1"/>
</dbReference>
<keyword evidence="7" id="KW-0969">Cilium</keyword>
<keyword evidence="5" id="KW-0677">Repeat</keyword>
<feature type="repeat" description="WD" evidence="13">
    <location>
        <begin position="583"/>
        <end position="624"/>
    </location>
</feature>
<feature type="compositionally biased region" description="Low complexity" evidence="14">
    <location>
        <begin position="707"/>
        <end position="745"/>
    </location>
</feature>
<evidence type="ECO:0000256" key="6">
    <source>
        <dbReference type="ARBA" id="ARBA00022846"/>
    </source>
</evidence>
<dbReference type="InterPro" id="IPR001680">
    <property type="entry name" value="WD40_rpt"/>
</dbReference>
<feature type="repeat" description="WD" evidence="13">
    <location>
        <begin position="499"/>
        <end position="532"/>
    </location>
</feature>
<dbReference type="Pfam" id="PF00400">
    <property type="entry name" value="WD40"/>
    <property type="match status" value="5"/>
</dbReference>
<evidence type="ECO:0000256" key="4">
    <source>
        <dbReference type="ARBA" id="ARBA00022574"/>
    </source>
</evidence>
<dbReference type="SMART" id="SM00320">
    <property type="entry name" value="WD40"/>
    <property type="match status" value="11"/>
</dbReference>
<proteinExistence type="inferred from homology"/>
<dbReference type="InterPro" id="IPR019775">
    <property type="entry name" value="WD40_repeat_CS"/>
</dbReference>
<keyword evidence="4 13" id="KW-0853">WD repeat</keyword>
<feature type="repeat" description="WD" evidence="13">
    <location>
        <begin position="625"/>
        <end position="657"/>
    </location>
</feature>
<dbReference type="Gene3D" id="2.130.10.10">
    <property type="entry name" value="YVTN repeat-like/Quinoprotein amine dehydrogenase"/>
    <property type="match status" value="3"/>
</dbReference>
<evidence type="ECO:0000313" key="15">
    <source>
        <dbReference type="EMBL" id="KAK9500885.1"/>
    </source>
</evidence>
<evidence type="ECO:0000256" key="7">
    <source>
        <dbReference type="ARBA" id="ARBA00023069"/>
    </source>
</evidence>
<dbReference type="EMBL" id="JAPXFL010000010">
    <property type="protein sequence ID" value="KAK9500885.1"/>
    <property type="molecule type" value="Genomic_DNA"/>
</dbReference>
<dbReference type="FunFam" id="2.130.10.10:FF:001320">
    <property type="entry name" value="Predicted protein"/>
    <property type="match status" value="1"/>
</dbReference>
<dbReference type="PROSITE" id="PS50294">
    <property type="entry name" value="WD_REPEATS_REGION"/>
    <property type="match status" value="4"/>
</dbReference>
<feature type="repeat" description="WD" evidence="13">
    <location>
        <begin position="455"/>
        <end position="496"/>
    </location>
</feature>
<keyword evidence="16" id="KW-1185">Reference proteome</keyword>
<evidence type="ECO:0000256" key="1">
    <source>
        <dbReference type="ARBA" id="ARBA00004230"/>
    </source>
</evidence>